<sequence>MVKHKFNLVGNTFNYSDAPRCSVWGKESKFTEWVDEGGDGTFYVDSAIGLGFDDERSGPKYAWILESAAILPQITDFVKGGGQQRMLDTYDLIFTHNQELINIDPEKFKWVPAQGTWIQEPKIYDKTKMISMIASNKNMCQGHRNRLEWVERLKDHVDFYGRGFETEILRKEEGLCDYMFSIAIENASYETYFTEKLLDCFATGTIPVYYGAPNIGDHFNKDGIIDLSEEFDVSDEIYYSKMDAIKENLEKTKKMEILEDFIWETYFA</sequence>
<evidence type="ECO:0000259" key="4">
    <source>
        <dbReference type="Pfam" id="PF00852"/>
    </source>
</evidence>
<dbReference type="PANTHER" id="PTHR11929:SF220">
    <property type="entry name" value="FUCOSYLTRANSFERASE"/>
    <property type="match status" value="1"/>
</dbReference>
<organism evidence="5 6">
    <name type="scientific">Synechococcus phage S-SM2</name>
    <dbReference type="NCBI Taxonomy" id="444860"/>
    <lineage>
        <taxon>Viruses</taxon>
        <taxon>Duplodnaviria</taxon>
        <taxon>Heunggongvirae</taxon>
        <taxon>Uroviricota</taxon>
        <taxon>Caudoviricetes</taxon>
        <taxon>Pantevenvirales</taxon>
        <taxon>Kyanoviridae</taxon>
        <taxon>Nilusvirus</taxon>
        <taxon>Nilusvirus ssm2</taxon>
    </lineage>
</organism>
<dbReference type="SUPFAM" id="SSF53756">
    <property type="entry name" value="UDP-Glycosyltransferase/glycogen phosphorylase"/>
    <property type="match status" value="1"/>
</dbReference>
<dbReference type="PANTHER" id="PTHR11929">
    <property type="entry name" value="ALPHA- 1,3 -FUCOSYLTRANSFERASE"/>
    <property type="match status" value="1"/>
</dbReference>
<dbReference type="GeneID" id="10326816"/>
<proteinExistence type="inferred from homology"/>
<evidence type="ECO:0000313" key="5">
    <source>
        <dbReference type="EMBL" id="ADO97526.1"/>
    </source>
</evidence>
<dbReference type="GO" id="GO:0008417">
    <property type="term" value="F:fucosyltransferase activity"/>
    <property type="evidence" value="ECO:0007669"/>
    <property type="project" value="InterPro"/>
</dbReference>
<accession>E3SJ78</accession>
<keyword evidence="2" id="KW-0328">Glycosyltransferase</keyword>
<dbReference type="Gene3D" id="3.40.50.11660">
    <property type="entry name" value="Glycosyl transferase family 10, C-terminal domain"/>
    <property type="match status" value="1"/>
</dbReference>
<dbReference type="OrthoDB" id="33736at10239"/>
<dbReference type="InterPro" id="IPR001503">
    <property type="entry name" value="Glyco_trans_10"/>
</dbReference>
<keyword evidence="6" id="KW-1185">Reference proteome</keyword>
<feature type="domain" description="Fucosyltransferase C-terminal" evidence="4">
    <location>
        <begin position="125"/>
        <end position="227"/>
    </location>
</feature>
<evidence type="ECO:0000256" key="3">
    <source>
        <dbReference type="ARBA" id="ARBA00022679"/>
    </source>
</evidence>
<dbReference type="EMBL" id="GU071095">
    <property type="protein sequence ID" value="ADO97526.1"/>
    <property type="molecule type" value="Genomic_DNA"/>
</dbReference>
<evidence type="ECO:0000256" key="1">
    <source>
        <dbReference type="ARBA" id="ARBA00008919"/>
    </source>
</evidence>
<dbReference type="Pfam" id="PF00852">
    <property type="entry name" value="Glyco_transf_10"/>
    <property type="match status" value="1"/>
</dbReference>
<dbReference type="KEGG" id="vg:10326816"/>
<dbReference type="RefSeq" id="YP_004322340.1">
    <property type="nucleotide sequence ID" value="NC_015279.1"/>
</dbReference>
<comment type="similarity">
    <text evidence="1">Belongs to the glycosyltransferase 10 family.</text>
</comment>
<dbReference type="InterPro" id="IPR055270">
    <property type="entry name" value="Glyco_tran_10_C"/>
</dbReference>
<dbReference type="Proteomes" id="UP000006524">
    <property type="component" value="Segment"/>
</dbReference>
<keyword evidence="3 5" id="KW-0808">Transferase</keyword>
<name>E3SJ78_9CAUD</name>
<evidence type="ECO:0000313" key="6">
    <source>
        <dbReference type="Proteomes" id="UP000006524"/>
    </source>
</evidence>
<gene>
    <name evidence="5" type="ORF">SSM2_193</name>
</gene>
<protein>
    <submittedName>
        <fullName evidence="5">Putative transferase</fullName>
    </submittedName>
</protein>
<reference evidence="5 6" key="1">
    <citation type="journal article" date="2010" name="Environ. Microbiol.">
        <title>Genomic analysis of oceanic cyanobacterial myoviruses compared with T4-like myoviruses from diverse hosts and environments.</title>
        <authorList>
            <person name="Sullivan M.B."/>
            <person name="Huang K.H."/>
            <person name="Ignacio-Espinoza J.C."/>
            <person name="Berlin A.M."/>
            <person name="Kelly L."/>
            <person name="Weigele P.R."/>
            <person name="DeFrancesco A.S."/>
            <person name="Kern S.E."/>
            <person name="Thompson L.R."/>
            <person name="Young S."/>
            <person name="Yandava C."/>
            <person name="Fu R."/>
            <person name="Krastins B."/>
            <person name="Chase M."/>
            <person name="Sarracino D."/>
            <person name="Osburne M.S."/>
            <person name="Henn M.R."/>
            <person name="Chisholm S.W."/>
        </authorList>
    </citation>
    <scope>NUCLEOTIDE SEQUENCE [LARGE SCALE GENOMIC DNA]</scope>
    <source>
        <strain evidence="5">8017-1</strain>
    </source>
</reference>
<dbReference type="GO" id="GO:0016020">
    <property type="term" value="C:membrane"/>
    <property type="evidence" value="ECO:0007669"/>
    <property type="project" value="InterPro"/>
</dbReference>
<evidence type="ECO:0000256" key="2">
    <source>
        <dbReference type="ARBA" id="ARBA00022676"/>
    </source>
</evidence>
<dbReference type="InterPro" id="IPR038577">
    <property type="entry name" value="GT10-like_C_sf"/>
</dbReference>